<dbReference type="InterPro" id="IPR000727">
    <property type="entry name" value="T_SNARE_dom"/>
</dbReference>
<gene>
    <name evidence="8" type="ORF">E6O75_ATG02490</name>
</gene>
<dbReference type="AlphaFoldDB" id="A0A4Z1P758"/>
<keyword evidence="3" id="KW-0175">Coiled coil</keyword>
<evidence type="ECO:0000259" key="7">
    <source>
        <dbReference type="PROSITE" id="PS50195"/>
    </source>
</evidence>
<dbReference type="OrthoDB" id="428895at2759"/>
<dbReference type="CDD" id="cd06897">
    <property type="entry name" value="PX_SNARE"/>
    <property type="match status" value="1"/>
</dbReference>
<dbReference type="SUPFAM" id="SSF64268">
    <property type="entry name" value="PX domain"/>
    <property type="match status" value="1"/>
</dbReference>
<keyword evidence="2" id="KW-0926">Vacuole</keyword>
<accession>A0A4Z1P758</accession>
<dbReference type="SMART" id="SM00312">
    <property type="entry name" value="PX"/>
    <property type="match status" value="1"/>
</dbReference>
<dbReference type="GO" id="GO:0007034">
    <property type="term" value="P:vacuolar transport"/>
    <property type="evidence" value="ECO:0007669"/>
    <property type="project" value="UniProtKB-ARBA"/>
</dbReference>
<dbReference type="Pfam" id="PF00787">
    <property type="entry name" value="PX"/>
    <property type="match status" value="1"/>
</dbReference>
<comment type="subcellular location">
    <subcellularLocation>
        <location evidence="1">Vacuole</location>
    </subcellularLocation>
</comment>
<organism evidence="8 9">
    <name type="scientific">Venturia nashicola</name>
    <dbReference type="NCBI Taxonomy" id="86259"/>
    <lineage>
        <taxon>Eukaryota</taxon>
        <taxon>Fungi</taxon>
        <taxon>Dikarya</taxon>
        <taxon>Ascomycota</taxon>
        <taxon>Pezizomycotina</taxon>
        <taxon>Dothideomycetes</taxon>
        <taxon>Pleosporomycetidae</taxon>
        <taxon>Venturiales</taxon>
        <taxon>Venturiaceae</taxon>
        <taxon>Venturia</taxon>
    </lineage>
</organism>
<dbReference type="GO" id="GO:0016192">
    <property type="term" value="P:vesicle-mediated transport"/>
    <property type="evidence" value="ECO:0007669"/>
    <property type="project" value="UniProtKB-ARBA"/>
</dbReference>
<dbReference type="SUPFAM" id="SSF58038">
    <property type="entry name" value="SNARE fusion complex"/>
    <property type="match status" value="1"/>
</dbReference>
<comment type="caution">
    <text evidence="8">The sequence shown here is derived from an EMBL/GenBank/DDBJ whole genome shotgun (WGS) entry which is preliminary data.</text>
</comment>
<dbReference type="InterPro" id="IPR036871">
    <property type="entry name" value="PX_dom_sf"/>
</dbReference>
<dbReference type="Proteomes" id="UP000298493">
    <property type="component" value="Unassembled WGS sequence"/>
</dbReference>
<dbReference type="Gene3D" id="3.30.1520.10">
    <property type="entry name" value="Phox-like domain"/>
    <property type="match status" value="1"/>
</dbReference>
<evidence type="ECO:0000256" key="3">
    <source>
        <dbReference type="ARBA" id="ARBA00023054"/>
    </source>
</evidence>
<name>A0A4Z1P758_9PEZI</name>
<proteinExistence type="predicted"/>
<keyword evidence="9" id="KW-1185">Reference proteome</keyword>
<dbReference type="PROSITE" id="PS50195">
    <property type="entry name" value="PX"/>
    <property type="match status" value="1"/>
</dbReference>
<dbReference type="InterPro" id="IPR001683">
    <property type="entry name" value="PX_dom"/>
</dbReference>
<evidence type="ECO:0000256" key="1">
    <source>
        <dbReference type="ARBA" id="ARBA00004116"/>
    </source>
</evidence>
<dbReference type="PROSITE" id="PS50192">
    <property type="entry name" value="T_SNARE"/>
    <property type="match status" value="1"/>
</dbReference>
<evidence type="ECO:0000256" key="4">
    <source>
        <dbReference type="ARBA" id="ARBA00054927"/>
    </source>
</evidence>
<comment type="function">
    <text evidence="4">Essential for proper morphogenesis of the vacuole. May exist as structural reinforcement on the surface of the vacuolar membrane and be required for maintenance against rupture by osmotic pressure.</text>
</comment>
<feature type="domain" description="T-SNARE coiled-coil homology" evidence="6">
    <location>
        <begin position="309"/>
        <end position="371"/>
    </location>
</feature>
<evidence type="ECO:0000313" key="8">
    <source>
        <dbReference type="EMBL" id="TID24125.1"/>
    </source>
</evidence>
<evidence type="ECO:0000256" key="5">
    <source>
        <dbReference type="SAM" id="MobiDB-lite"/>
    </source>
</evidence>
<feature type="domain" description="PX" evidence="7">
    <location>
        <begin position="1"/>
        <end position="114"/>
    </location>
</feature>
<evidence type="ECO:0000259" key="6">
    <source>
        <dbReference type="PROSITE" id="PS50192"/>
    </source>
</evidence>
<evidence type="ECO:0000256" key="2">
    <source>
        <dbReference type="ARBA" id="ARBA00022554"/>
    </source>
</evidence>
<dbReference type="Gene3D" id="1.20.5.110">
    <property type="match status" value="1"/>
</dbReference>
<dbReference type="EMBL" id="SNSC02000005">
    <property type="protein sequence ID" value="TID24125.1"/>
    <property type="molecule type" value="Genomic_DNA"/>
</dbReference>
<dbReference type="GO" id="GO:0097576">
    <property type="term" value="P:vacuole fusion"/>
    <property type="evidence" value="ECO:0007669"/>
    <property type="project" value="UniProtKB-ARBA"/>
</dbReference>
<evidence type="ECO:0000313" key="9">
    <source>
        <dbReference type="Proteomes" id="UP000298493"/>
    </source>
</evidence>
<protein>
    <submittedName>
        <fullName evidence="8">Mannan endo-1-6-alpha-mannosidase</fullName>
    </submittedName>
</protein>
<dbReference type="SMART" id="SM00397">
    <property type="entry name" value="t_SNARE"/>
    <property type="match status" value="1"/>
</dbReference>
<dbReference type="FunFam" id="1.20.5.110:FF:000058">
    <property type="entry name" value="VAM7p Vacuolar SNARE protein"/>
    <property type="match status" value="1"/>
</dbReference>
<sequence>MPYTLTIPTTTVTGDAKPYTIYNLSLSTPLRTLTLQKRYSDFVTLHSDLTNAAGAPPGALPGKSWFSRTVNNPELTEARRQGLQSYLKAIEDASDPKWRNSAPYKTFLGFTVQDTTKRGKSAIEEEALGPDRPPSMSSQQWLDLHADLKSNMHNARMALNKRDSASTATQQHEASAQAKKWLVKAQTLILRLDTGLAQLQAGKGGDKLGEGEIRRRKDLLGRARKEREGLEGVLNSFVSHSGRLNGGAGKSTSLRMDSDNVSVHSNNSIPGAFPSGPTTGGRRVLGGPPAKETERTRQLDNQQVLALQQEIMQAQDSDVKDLSGVVRKMREMGLAINEELVEQQTLLEMLDQDVDRVDGKIKVAKNRIGKIR</sequence>
<dbReference type="STRING" id="86259.A0A4Z1P758"/>
<reference evidence="8 9" key="1">
    <citation type="submission" date="2019-04" db="EMBL/GenBank/DDBJ databases">
        <title>High contiguity whole genome sequence and gene annotation resource for two Venturia nashicola isolates.</title>
        <authorList>
            <person name="Prokchorchik M."/>
            <person name="Won K."/>
            <person name="Lee Y."/>
            <person name="Choi E.D."/>
            <person name="Segonzac C."/>
            <person name="Sohn K.H."/>
        </authorList>
    </citation>
    <scope>NUCLEOTIDE SEQUENCE [LARGE SCALE GENOMIC DNA]</scope>
    <source>
        <strain evidence="8 9">PRI2</strain>
    </source>
</reference>
<feature type="region of interest" description="Disordered" evidence="5">
    <location>
        <begin position="267"/>
        <end position="297"/>
    </location>
</feature>
<dbReference type="GO" id="GO:0000329">
    <property type="term" value="C:fungal-type vacuole membrane"/>
    <property type="evidence" value="ECO:0007669"/>
    <property type="project" value="UniProtKB-ARBA"/>
</dbReference>
<dbReference type="GO" id="GO:0035091">
    <property type="term" value="F:phosphatidylinositol binding"/>
    <property type="evidence" value="ECO:0007669"/>
    <property type="project" value="InterPro"/>
</dbReference>
<dbReference type="CDD" id="cd15858">
    <property type="entry name" value="SNARE_VAM7"/>
    <property type="match status" value="1"/>
</dbReference>